<dbReference type="InterPro" id="IPR029062">
    <property type="entry name" value="Class_I_gatase-like"/>
</dbReference>
<dbReference type="InterPro" id="IPR032466">
    <property type="entry name" value="Metal_Hydrolase"/>
</dbReference>
<dbReference type="Pfam" id="PF01244">
    <property type="entry name" value="Peptidase_M19"/>
    <property type="match status" value="1"/>
</dbReference>
<sequence>MSAETMSTETLIQGTMSTETLIQGTMSPGPFIPVIDGHNDLAWARREAHGYDVTAVDSSCPDLHTDIPRLRAGGVGGQFWSVWVDPVLEGAEQVTATLEQIDFVHRLVEAHPDRLRFARTAADVRSAMADGRIASLIGVEGGAQLGGSLAVLRQYARLGARYLTLTWSRTTDWADSATDEARHGGLTEFGREVVRELNRIGMLVDLSHVAPSTMRDALAVTTRPVIVSHSGALALCDHPRNVPDDVLRTIGAGGGVVMVAFVPSFLSQARHEWVRGGEEGDAPAVGIGDVADHIEHIRDVAGVHAVGLGADYDGTDAMPSGLGDVSHYQELFDELRRRGWSERELAGLGHENVLRVLEASDADHVAFLDGTAPAPRAAALTPAVDTLSRTAASVPSSDPADGADDRRPRVLVVVNAEESSPRRLGAWLQEQGIHVDPVLGTAGLPASLDGYDGLVMLGGGLMPDDDERAPWLAQERALADEAIRADIPTLGICLGGQILAHVAGGEVRAAYGPKERGATVIAASEEGRRDPVIGGFGDAAPMIENHQDMITALPPEAVLLASSDAVANQAFRLGERVYGLQFHPEVSADDLERWKEPTSPAPGDRPVAELVREARAVHEENTRASRALVTGFGEHVRSFARQRTAG</sequence>
<dbReference type="SUPFAM" id="SSF52317">
    <property type="entry name" value="Class I glutamine amidotransferase-like"/>
    <property type="match status" value="1"/>
</dbReference>
<protein>
    <submittedName>
        <fullName evidence="2">Membrane dipeptidase</fullName>
        <ecNumber evidence="2">3.4.13.-</ecNumber>
    </submittedName>
</protein>
<proteinExistence type="predicted"/>
<feature type="domain" description="Glutamine amidotransferase" evidence="1">
    <location>
        <begin position="448"/>
        <end position="588"/>
    </location>
</feature>
<dbReference type="Pfam" id="PF00117">
    <property type="entry name" value="GATase"/>
    <property type="match status" value="1"/>
</dbReference>
<dbReference type="RefSeq" id="WP_348788795.1">
    <property type="nucleotide sequence ID" value="NZ_CP157390.1"/>
</dbReference>
<name>A0AAU7GG18_9MICO</name>
<organism evidence="2">
    <name type="scientific">Leifsonia sp. NPDC080035</name>
    <dbReference type="NCBI Taxonomy" id="3143936"/>
    <lineage>
        <taxon>Bacteria</taxon>
        <taxon>Bacillati</taxon>
        <taxon>Actinomycetota</taxon>
        <taxon>Actinomycetes</taxon>
        <taxon>Micrococcales</taxon>
        <taxon>Microbacteriaceae</taxon>
        <taxon>Leifsonia</taxon>
    </lineage>
</organism>
<keyword evidence="2" id="KW-0224">Dipeptidase</keyword>
<evidence type="ECO:0000313" key="2">
    <source>
        <dbReference type="EMBL" id="XBM48874.1"/>
    </source>
</evidence>
<gene>
    <name evidence="2" type="ORF">AAME72_03200</name>
</gene>
<dbReference type="SUPFAM" id="SSF51556">
    <property type="entry name" value="Metallo-dependent hydrolases"/>
    <property type="match status" value="1"/>
</dbReference>
<dbReference type="Gene3D" id="3.40.50.880">
    <property type="match status" value="1"/>
</dbReference>
<dbReference type="PROSITE" id="PS51273">
    <property type="entry name" value="GATASE_TYPE_1"/>
    <property type="match status" value="1"/>
</dbReference>
<dbReference type="PANTHER" id="PTHR10443">
    <property type="entry name" value="MICROSOMAL DIPEPTIDASE"/>
    <property type="match status" value="1"/>
</dbReference>
<dbReference type="InterPro" id="IPR017926">
    <property type="entry name" value="GATASE"/>
</dbReference>
<reference evidence="2" key="1">
    <citation type="submission" date="2024-05" db="EMBL/GenBank/DDBJ databases">
        <title>The Natural Products Discovery Center: Release of the First 8490 Sequenced Strains for Exploring Actinobacteria Biosynthetic Diversity.</title>
        <authorList>
            <person name="Kalkreuter E."/>
            <person name="Kautsar S.A."/>
            <person name="Yang D."/>
            <person name="Bader C.D."/>
            <person name="Teijaro C.N."/>
            <person name="Fluegel L."/>
            <person name="Davis C.M."/>
            <person name="Simpson J.R."/>
            <person name="Lauterbach L."/>
            <person name="Steele A.D."/>
            <person name="Gui C."/>
            <person name="Meng S."/>
            <person name="Li G."/>
            <person name="Viehrig K."/>
            <person name="Ye F."/>
            <person name="Su P."/>
            <person name="Kiefer A.F."/>
            <person name="Nichols A."/>
            <person name="Cepeda A.J."/>
            <person name="Yan W."/>
            <person name="Fan B."/>
            <person name="Jiang Y."/>
            <person name="Adhikari A."/>
            <person name="Zheng C.-J."/>
            <person name="Schuster L."/>
            <person name="Cowan T.M."/>
            <person name="Smanski M.J."/>
            <person name="Chevrette M.G."/>
            <person name="de Carvalho L.P.S."/>
            <person name="Shen B."/>
        </authorList>
    </citation>
    <scope>NUCLEOTIDE SEQUENCE</scope>
    <source>
        <strain evidence="2">NPDC080035</strain>
    </source>
</reference>
<accession>A0AAU7GG18</accession>
<dbReference type="InterPro" id="IPR008257">
    <property type="entry name" value="Pept_M19"/>
</dbReference>
<dbReference type="CDD" id="cd01741">
    <property type="entry name" value="GATase1_1"/>
    <property type="match status" value="1"/>
</dbReference>
<dbReference type="CDD" id="cd01301">
    <property type="entry name" value="rDP_like"/>
    <property type="match status" value="1"/>
</dbReference>
<dbReference type="InterPro" id="IPR044992">
    <property type="entry name" value="ChyE-like"/>
</dbReference>
<dbReference type="AlphaFoldDB" id="A0AAU7GG18"/>
<dbReference type="PROSITE" id="PS51365">
    <property type="entry name" value="RENAL_DIPEPTIDASE_2"/>
    <property type="match status" value="1"/>
</dbReference>
<keyword evidence="2" id="KW-0378">Hydrolase</keyword>
<dbReference type="GO" id="GO:0006508">
    <property type="term" value="P:proteolysis"/>
    <property type="evidence" value="ECO:0007669"/>
    <property type="project" value="InterPro"/>
</dbReference>
<dbReference type="PANTHER" id="PTHR10443:SF12">
    <property type="entry name" value="DIPEPTIDASE"/>
    <property type="match status" value="1"/>
</dbReference>
<dbReference type="Gene3D" id="3.20.20.140">
    <property type="entry name" value="Metal-dependent hydrolases"/>
    <property type="match status" value="1"/>
</dbReference>
<dbReference type="EC" id="3.4.13.-" evidence="2"/>
<dbReference type="GO" id="GO:0070573">
    <property type="term" value="F:metallodipeptidase activity"/>
    <property type="evidence" value="ECO:0007669"/>
    <property type="project" value="InterPro"/>
</dbReference>
<dbReference type="EMBL" id="CP157390">
    <property type="protein sequence ID" value="XBM48874.1"/>
    <property type="molecule type" value="Genomic_DNA"/>
</dbReference>
<evidence type="ECO:0000259" key="1">
    <source>
        <dbReference type="Pfam" id="PF00117"/>
    </source>
</evidence>
<keyword evidence="2" id="KW-0645">Protease</keyword>